<comment type="subcellular location">
    <subcellularLocation>
        <location evidence="1">Nucleus</location>
    </subcellularLocation>
</comment>
<dbReference type="PANTHER" id="PTHR38886:SF1">
    <property type="entry name" value="NACHT-NTPASE AND P-LOOP NTPASES N-TERMINAL DOMAIN-CONTAINING PROTEIN"/>
    <property type="match status" value="1"/>
</dbReference>
<protein>
    <recommendedName>
        <fullName evidence="3">Homeobox domain-containing protein</fullName>
    </recommendedName>
</protein>
<feature type="region of interest" description="Disordered" evidence="2">
    <location>
        <begin position="479"/>
        <end position="520"/>
    </location>
</feature>
<proteinExistence type="predicted"/>
<evidence type="ECO:0000259" key="3">
    <source>
        <dbReference type="PROSITE" id="PS50071"/>
    </source>
</evidence>
<dbReference type="Gene3D" id="1.10.10.60">
    <property type="entry name" value="Homeodomain-like"/>
    <property type="match status" value="1"/>
</dbReference>
<dbReference type="InParanoid" id="A0A2J6TC21"/>
<dbReference type="SUPFAM" id="SSF46689">
    <property type="entry name" value="Homeodomain-like"/>
    <property type="match status" value="1"/>
</dbReference>
<keyword evidence="1" id="KW-0539">Nucleus</keyword>
<dbReference type="InterPro" id="IPR054464">
    <property type="entry name" value="ULD_fung"/>
</dbReference>
<sequence>MPITFGSVGDIIAVGQIAWSLAQSLSDSRGSAKEYQGLIKELGAFERAVLQVVALWQNYDCPDVSTTDITKDWLDTLRTFQGKVDRKYGRHLAASGSGNWVIDVSKKVLWQTEKADIMELRTKLHSASETLTLLTIAAMGKSTKLAEGEIKFRVRVVHLMLEDVKKRTEEQVTQLKAINAKIEAHSKTSDDILSTIKSGIISLTQLHCITVEIKNTLCLFQSHMRLEKETPRGIGTGWQSDPVTLEDALGFRHTIPLDIVTSWKILDVLLLERFENRHGHQKILKGEFAIEEDKTGKDISRKTQFKMCFRPGQKVDMSMIFSDHDADSNHCPRCQTKSEASVGTRTQCASCHMWFQRLVELDDETNLEPIPELIERPTAAHSSVRTKQAKVVTTTPADFQRVRLMSIVRSQEQQAAEGSTMEPPNHLTNDDVVILESEFSENPSPPLEVKRRFAEDIGVPLATINDWFDKRQVRAKNYRTERDGRGKSYRIERDGRGRERLVRTSSHREEGSHGRARSTRELLNEAEEREQRLNAEILALQTRLSYAQRDNWQYQNIINERLRSSSTENSAASRSIDENVSEGAEVLLAMNKGNVSGSGTDSDSSSPITPPLNDEMSNL</sequence>
<keyword evidence="1" id="KW-0238">DNA-binding</keyword>
<accession>A0A2J6TC21</accession>
<dbReference type="EMBL" id="KZ613790">
    <property type="protein sequence ID" value="PMD60566.1"/>
    <property type="molecule type" value="Genomic_DNA"/>
</dbReference>
<keyword evidence="1" id="KW-0371">Homeobox</keyword>
<evidence type="ECO:0000256" key="2">
    <source>
        <dbReference type="SAM" id="MobiDB-lite"/>
    </source>
</evidence>
<feature type="compositionally biased region" description="Low complexity" evidence="2">
    <location>
        <begin position="597"/>
        <end position="606"/>
    </location>
</feature>
<evidence type="ECO:0000313" key="5">
    <source>
        <dbReference type="Proteomes" id="UP000235371"/>
    </source>
</evidence>
<dbReference type="OrthoDB" id="3045089at2759"/>
<evidence type="ECO:0000313" key="4">
    <source>
        <dbReference type="EMBL" id="PMD60566.1"/>
    </source>
</evidence>
<organism evidence="4 5">
    <name type="scientific">Hyaloscypha bicolor E</name>
    <dbReference type="NCBI Taxonomy" id="1095630"/>
    <lineage>
        <taxon>Eukaryota</taxon>
        <taxon>Fungi</taxon>
        <taxon>Dikarya</taxon>
        <taxon>Ascomycota</taxon>
        <taxon>Pezizomycotina</taxon>
        <taxon>Leotiomycetes</taxon>
        <taxon>Helotiales</taxon>
        <taxon>Hyaloscyphaceae</taxon>
        <taxon>Hyaloscypha</taxon>
        <taxon>Hyaloscypha bicolor</taxon>
    </lineage>
</organism>
<dbReference type="Pfam" id="PF22893">
    <property type="entry name" value="ULD_2"/>
    <property type="match status" value="1"/>
</dbReference>
<dbReference type="PROSITE" id="PS50071">
    <property type="entry name" value="HOMEOBOX_2"/>
    <property type="match status" value="1"/>
</dbReference>
<dbReference type="InterPro" id="IPR009057">
    <property type="entry name" value="Homeodomain-like_sf"/>
</dbReference>
<dbReference type="InterPro" id="IPR001356">
    <property type="entry name" value="HD"/>
</dbReference>
<name>A0A2J6TC21_9HELO</name>
<feature type="domain" description="Homeobox" evidence="3">
    <location>
        <begin position="418"/>
        <end position="478"/>
    </location>
</feature>
<evidence type="ECO:0000256" key="1">
    <source>
        <dbReference type="PROSITE-ProRule" id="PRU00108"/>
    </source>
</evidence>
<dbReference type="SMART" id="SM00389">
    <property type="entry name" value="HOX"/>
    <property type="match status" value="1"/>
</dbReference>
<feature type="region of interest" description="Disordered" evidence="2">
    <location>
        <begin position="587"/>
        <end position="619"/>
    </location>
</feature>
<gene>
    <name evidence="4" type="ORF">K444DRAFT_612697</name>
</gene>
<dbReference type="CDD" id="cd00086">
    <property type="entry name" value="homeodomain"/>
    <property type="match status" value="1"/>
</dbReference>
<dbReference type="GeneID" id="36588265"/>
<reference evidence="4 5" key="1">
    <citation type="submission" date="2016-04" db="EMBL/GenBank/DDBJ databases">
        <title>A degradative enzymes factory behind the ericoid mycorrhizal symbiosis.</title>
        <authorList>
            <consortium name="DOE Joint Genome Institute"/>
            <person name="Martino E."/>
            <person name="Morin E."/>
            <person name="Grelet G."/>
            <person name="Kuo A."/>
            <person name="Kohler A."/>
            <person name="Daghino S."/>
            <person name="Barry K."/>
            <person name="Choi C."/>
            <person name="Cichocki N."/>
            <person name="Clum A."/>
            <person name="Copeland A."/>
            <person name="Hainaut M."/>
            <person name="Haridas S."/>
            <person name="Labutti K."/>
            <person name="Lindquist E."/>
            <person name="Lipzen A."/>
            <person name="Khouja H.-R."/>
            <person name="Murat C."/>
            <person name="Ohm R."/>
            <person name="Olson A."/>
            <person name="Spatafora J."/>
            <person name="Veneault-Fourrey C."/>
            <person name="Henrissat B."/>
            <person name="Grigoriev I."/>
            <person name="Martin F."/>
            <person name="Perotto S."/>
        </authorList>
    </citation>
    <scope>NUCLEOTIDE SEQUENCE [LARGE SCALE GENOMIC DNA]</scope>
    <source>
        <strain evidence="4 5">E</strain>
    </source>
</reference>
<feature type="DNA-binding region" description="Homeobox" evidence="1">
    <location>
        <begin position="420"/>
        <end position="479"/>
    </location>
</feature>
<dbReference type="PANTHER" id="PTHR38886">
    <property type="entry name" value="SESA DOMAIN-CONTAINING PROTEIN"/>
    <property type="match status" value="1"/>
</dbReference>
<dbReference type="Proteomes" id="UP000235371">
    <property type="component" value="Unassembled WGS sequence"/>
</dbReference>
<dbReference type="RefSeq" id="XP_024737470.1">
    <property type="nucleotide sequence ID" value="XM_024880188.1"/>
</dbReference>
<dbReference type="AlphaFoldDB" id="A0A2J6TC21"/>
<dbReference type="GO" id="GO:0005634">
    <property type="term" value="C:nucleus"/>
    <property type="evidence" value="ECO:0007669"/>
    <property type="project" value="UniProtKB-SubCell"/>
</dbReference>
<dbReference type="GO" id="GO:0003677">
    <property type="term" value="F:DNA binding"/>
    <property type="evidence" value="ECO:0007669"/>
    <property type="project" value="UniProtKB-UniRule"/>
</dbReference>
<keyword evidence="5" id="KW-1185">Reference proteome</keyword>